<comment type="caution">
    <text evidence="1">The sequence shown here is derived from an EMBL/GenBank/DDBJ whole genome shotgun (WGS) entry which is preliminary data.</text>
</comment>
<name>A0A0F9NHR7_9ZZZZ</name>
<sequence length="39" mass="4665">MEFNDKRATLYGNLEWAREPKFIDYVIGMGRFQKGDRVL</sequence>
<organism evidence="1">
    <name type="scientific">marine sediment metagenome</name>
    <dbReference type="NCBI Taxonomy" id="412755"/>
    <lineage>
        <taxon>unclassified sequences</taxon>
        <taxon>metagenomes</taxon>
        <taxon>ecological metagenomes</taxon>
    </lineage>
</organism>
<protein>
    <submittedName>
        <fullName evidence="1">Uncharacterized protein</fullName>
    </submittedName>
</protein>
<accession>A0A0F9NHR7</accession>
<proteinExistence type="predicted"/>
<feature type="non-terminal residue" evidence="1">
    <location>
        <position position="39"/>
    </location>
</feature>
<reference evidence="1" key="1">
    <citation type="journal article" date="2015" name="Nature">
        <title>Complex archaea that bridge the gap between prokaryotes and eukaryotes.</title>
        <authorList>
            <person name="Spang A."/>
            <person name="Saw J.H."/>
            <person name="Jorgensen S.L."/>
            <person name="Zaremba-Niedzwiedzka K."/>
            <person name="Martijn J."/>
            <person name="Lind A.E."/>
            <person name="van Eijk R."/>
            <person name="Schleper C."/>
            <person name="Guy L."/>
            <person name="Ettema T.J."/>
        </authorList>
    </citation>
    <scope>NUCLEOTIDE SEQUENCE</scope>
</reference>
<dbReference type="AlphaFoldDB" id="A0A0F9NHR7"/>
<evidence type="ECO:0000313" key="1">
    <source>
        <dbReference type="EMBL" id="KKN11517.1"/>
    </source>
</evidence>
<dbReference type="EMBL" id="LAZR01004127">
    <property type="protein sequence ID" value="KKN11517.1"/>
    <property type="molecule type" value="Genomic_DNA"/>
</dbReference>
<gene>
    <name evidence="1" type="ORF">LCGC14_1025850</name>
</gene>